<reference evidence="1 2" key="1">
    <citation type="journal article" date="2008" name="Virology">
        <title>Characterization of Pseudomonas chlororaphis myovirus 201varphi2-1 via genomic sequencing, mass spectrometry, and electron microscopy.</title>
        <authorList>
            <person name="Thomas J.A."/>
            <person name="Rolando M.R."/>
            <person name="Carroll C.A."/>
            <person name="Shen P.S."/>
            <person name="Belnap D.M."/>
            <person name="Weintraub S.T."/>
            <person name="Serwer P."/>
            <person name="Hardies S.C."/>
        </authorList>
    </citation>
    <scope>NUCLEOTIDE SEQUENCE</scope>
</reference>
<dbReference type="OrthoDB" id="13386at10239"/>
<protein>
    <submittedName>
        <fullName evidence="1">Uncharacterized protein</fullName>
    </submittedName>
</protein>
<dbReference type="EMBL" id="EU197055">
    <property type="protein sequence ID" value="ABY63085.1"/>
    <property type="molecule type" value="Genomic_DNA"/>
</dbReference>
<dbReference type="Proteomes" id="UP000002421">
    <property type="component" value="Segment"/>
</dbReference>
<gene>
    <name evidence="1" type="ORF">201phi2-1p257</name>
</gene>
<evidence type="ECO:0000313" key="1">
    <source>
        <dbReference type="EMBL" id="ABY63085.1"/>
    </source>
</evidence>
<proteinExistence type="predicted"/>
<sequence>MDSVNDLLSDPLKGTKRAQGVLCYLFREALLWRKMNRFTWGRLQNNYFLKPHNQVKPDKGNLNKVLIADDMNWQAFCKAIDFLNPHKAYLDIKLHWKDGSTSDYRVVVDPTDPEDKPTANEFHWTDCEIFKRAKDPSLLMAHLYRHIAASEGSKHPDQLVWWEKLFEDYTKNPANVVGMTQTEINKNVQGLKRSIVDPRLSWNGFRKGLHLLRPKAEEYTLTLQWADNPELRKTLPDSIHPIYIADPYFVE</sequence>
<accession>B3FJB9</accession>
<organism evidence="1 2">
    <name type="scientific">Pseudomonas phage 201phi2-1</name>
    <name type="common">Pseudomonas chlororaphis phage 201phi2-1</name>
    <dbReference type="NCBI Taxonomy" id="198110"/>
    <lineage>
        <taxon>Viruses</taxon>
        <taxon>Duplodnaviria</taxon>
        <taxon>Heunggongvirae</taxon>
        <taxon>Uroviricota</taxon>
        <taxon>Caudoviricetes</taxon>
        <taxon>Chimalliviridae</taxon>
        <taxon>Serwervirus</taxon>
        <taxon>Serwervirus 201phi21</taxon>
    </lineage>
</organism>
<evidence type="ECO:0000313" key="2">
    <source>
        <dbReference type="Proteomes" id="UP000002421"/>
    </source>
</evidence>
<keyword evidence="2" id="KW-1185">Reference proteome</keyword>
<dbReference type="RefSeq" id="YP_001956980.1">
    <property type="nucleotide sequence ID" value="NC_010821.1"/>
</dbReference>
<dbReference type="KEGG" id="vg:6372647"/>
<name>B3FJB9_BP201</name>
<organismHost>
    <name type="scientific">Pseudomonas chlororaphis</name>
    <dbReference type="NCBI Taxonomy" id="587753"/>
</organismHost>